<evidence type="ECO:0000259" key="8">
    <source>
        <dbReference type="Pfam" id="PF17100"/>
    </source>
</evidence>
<dbReference type="OMA" id="CINIDEA"/>
<dbReference type="InterPro" id="IPR020472">
    <property type="entry name" value="WD40_PAC1"/>
</dbReference>
<accession>A0A0F9X760</accession>
<feature type="repeat" description="WD" evidence="7">
    <location>
        <begin position="1262"/>
        <end position="1303"/>
    </location>
</feature>
<dbReference type="InterPro" id="IPR036322">
    <property type="entry name" value="WD40_repeat_dom_sf"/>
</dbReference>
<gene>
    <name evidence="9" type="ORF">THAR02_11233</name>
</gene>
<dbReference type="OrthoDB" id="4896910at2759"/>
<evidence type="ECO:0000256" key="4">
    <source>
        <dbReference type="ARBA" id="ARBA00038415"/>
    </source>
</evidence>
<evidence type="ECO:0000256" key="7">
    <source>
        <dbReference type="PROSITE-ProRule" id="PRU00221"/>
    </source>
</evidence>
<dbReference type="SMART" id="SM00320">
    <property type="entry name" value="WD40"/>
    <property type="match status" value="12"/>
</dbReference>
<dbReference type="InterPro" id="IPR015943">
    <property type="entry name" value="WD40/YVTN_repeat-like_dom_sf"/>
</dbReference>
<keyword evidence="2" id="KW-0677">Repeat</keyword>
<dbReference type="SUPFAM" id="SSF50978">
    <property type="entry name" value="WD40 repeat-like"/>
    <property type="match status" value="2"/>
</dbReference>
<evidence type="ECO:0000313" key="10">
    <source>
        <dbReference type="Proteomes" id="UP000034112"/>
    </source>
</evidence>
<feature type="repeat" description="WD" evidence="7">
    <location>
        <begin position="1304"/>
        <end position="1345"/>
    </location>
</feature>
<evidence type="ECO:0000256" key="2">
    <source>
        <dbReference type="ARBA" id="ARBA00022737"/>
    </source>
</evidence>
<feature type="repeat" description="WD" evidence="7">
    <location>
        <begin position="832"/>
        <end position="868"/>
    </location>
</feature>
<dbReference type="PANTHER" id="PTHR22847">
    <property type="entry name" value="WD40 REPEAT PROTEIN"/>
    <property type="match status" value="1"/>
</dbReference>
<comment type="similarity">
    <text evidence="4">Belongs to the WD repeat MDV1/CAF4 family.</text>
</comment>
<comment type="function">
    <text evidence="6">Involved in mitochondrial fission. Acts as an adapter protein required to form mitochondrial fission complexes. Formation of these complexes is required to promote constriction and fission of the mitochondrial compartment at a late step in mitochondrial division.</text>
</comment>
<dbReference type="PROSITE" id="PS50294">
    <property type="entry name" value="WD_REPEATS_REGION"/>
    <property type="match status" value="7"/>
</dbReference>
<keyword evidence="1 7" id="KW-0853">WD repeat</keyword>
<dbReference type="CDD" id="cd00200">
    <property type="entry name" value="WD40"/>
    <property type="match status" value="2"/>
</dbReference>
<evidence type="ECO:0000256" key="5">
    <source>
        <dbReference type="ARBA" id="ARBA00039789"/>
    </source>
</evidence>
<protein>
    <recommendedName>
        <fullName evidence="5">Mitochondrial division protein 1</fullName>
    </recommendedName>
</protein>
<dbReference type="Pfam" id="PF17100">
    <property type="entry name" value="NACHT_N"/>
    <property type="match status" value="1"/>
</dbReference>
<dbReference type="PRINTS" id="PR00320">
    <property type="entry name" value="GPROTEINBRPT"/>
</dbReference>
<dbReference type="Gene3D" id="2.130.10.10">
    <property type="entry name" value="YVTN repeat-like/Quinoprotein amine dehydrogenase"/>
    <property type="match status" value="4"/>
</dbReference>
<feature type="repeat" description="WD" evidence="7">
    <location>
        <begin position="884"/>
        <end position="914"/>
    </location>
</feature>
<evidence type="ECO:0000256" key="1">
    <source>
        <dbReference type="ARBA" id="ARBA00022574"/>
    </source>
</evidence>
<sequence>MAASINKYVTKIKLSRAQVKREHLWDEAYDNLRLVHPELVTQYEEILSLDIESMATDSSVGGMSRTELMKTPISQTDIKGRWLQMCKLLSWWLDDRDRDSHKSNQLQDLLRGHIRESAGSMPPCALAWVCVCYASQVLLQPPSKTEAVRPGLLHIIAKMNWYNCLPRLIISGYTSEPLEGDCVVRNRVVDLYEEILSYLMNVSLPAGCQLHDWDSSLARLKAAEDNLSTFSGGSMVQQLDKFLTLAKEREKAKENCQPSLKSKGAMAIPSKIDEKLALLGRVDTASSVIEAQPENDLLLHDLCQWICSTEQYKAVINWNTKDIEESDSSKKIAGNTTSHALVITCDSKVNKTALMEAIARHLSSEANLEHPDPQLIFHLEEALFFTDRRRFDSPEDFLALSSVLFKMLDDKAFVRSYLVIDGIDECSSGHGGDSGDDMGSLADFKLIREECFRCINLGDQTPELARIFRRNAISKLDQLAKQRGYPEQTQHELSRVMSERSQKNSSYAVIACAMLRKEESWYAVEALKEMPERLDELCEYERVNLSRLPRQDPEFCKSVVSTMAIVYCPILVSELGRLAELPPQVDPVAIIEKCSFLEVRAGVVKFVDPAARQDTWQQLHQDLIKFSEAHSLITRKALEFLSTHFEAAALGVSRLSHSQDESREEKLANAYGTLHWMMHLFNVKDIAKDAAMTNLVVSFMNNHFLRWLDAIISDGLHIDTVVLMKKLEAVLIEQAKEEKSELPRSKRSKEPKKRTFEQFGRKGESRILSLVQDGVQVIRSHISGNSIFHTNPSSVIFYPEESAMKQDWVAKNKTWLVLPPRMAQNWSDGSLILANRDIVQSIDFSPDGRLLASGFKDHLIRVYDTETGAGQLILESSELIAHYVAFSPSGHLASVSENGFVSLWDLSTGRSFKTSQVQRRQVTSIRFSPNGEESEKLVLATSEALLLWSFSDFGKQTCTFTEEILEEEGSVNAVDFSQQGTWIASGSKRGDIKVWDAHRGNVLRRTLQGHKGDVCSLAFSRDEKHLVSGSHDLTVKFWSITTGTNLKSFDCEHVIYGVVFSPDDSLIAAGCNNQVRVWESETGAQRFVMKGHKKLVRTVAFSPQGRLASGSGDMTIRLWGSEGSASNGMNSLDEPSSQGPLTFITMSPDGKYLASASGETIYLWDGMTGKLMKQHKLSQGMVMSISFSPDGKRLVSSSRDEIVRVWDVTNGSIYRTYEGHTDWVTLAIFSHDGMLVVSASHDRTLRIWNYLKEGDGEDAKVISCDNGCVNAAAFSPDGKLLVTGEGRGHMTIWDSKSLRPERQVTGHSARIMNVFFSQDSSRIVSCSEDSKVWVWDSTTGALIQGPFKTSIPQHEVGFDPKIPEYILTEFGFSSSSLGSSSFFTQQSLQSKRYGISKDGGWITWNGKNIIPIPAMYRPTASWVQGNIVAIRTKSGKVLLFRFSAEDEAYEEVRQSAPSMVEKYEDVLNQSLEGIQDAPRIATPEGAVLQISRQWDVRFEQMGYLLDQWLEQARCINIDEAQAALRHYLQNSWELLQYPVPWTCLCWAVE</sequence>
<dbReference type="Pfam" id="PF00400">
    <property type="entry name" value="WD40"/>
    <property type="match status" value="10"/>
</dbReference>
<dbReference type="EMBL" id="JOKZ01000781">
    <property type="protein sequence ID" value="KKO96662.1"/>
    <property type="molecule type" value="Genomic_DNA"/>
</dbReference>
<feature type="repeat" description="WD" evidence="7">
    <location>
        <begin position="1182"/>
        <end position="1216"/>
    </location>
</feature>
<dbReference type="GO" id="GO:1990234">
    <property type="term" value="C:transferase complex"/>
    <property type="evidence" value="ECO:0007669"/>
    <property type="project" value="UniProtKB-ARBA"/>
</dbReference>
<evidence type="ECO:0000313" key="9">
    <source>
        <dbReference type="EMBL" id="KKO96662.1"/>
    </source>
</evidence>
<feature type="repeat" description="WD" evidence="7">
    <location>
        <begin position="1217"/>
        <end position="1249"/>
    </location>
</feature>
<comment type="caution">
    <text evidence="9">The sequence shown here is derived from an EMBL/GenBank/DDBJ whole genome shotgun (WGS) entry which is preliminary data.</text>
</comment>
<dbReference type="PANTHER" id="PTHR22847:SF637">
    <property type="entry name" value="WD REPEAT DOMAIN 5B"/>
    <property type="match status" value="1"/>
</dbReference>
<dbReference type="PROSITE" id="PS00678">
    <property type="entry name" value="WD_REPEATS_1"/>
    <property type="match status" value="1"/>
</dbReference>
<dbReference type="InterPro" id="IPR031359">
    <property type="entry name" value="NACHT_N"/>
</dbReference>
<evidence type="ECO:0000256" key="6">
    <source>
        <dbReference type="ARBA" id="ARBA00043913"/>
    </source>
</evidence>
<feature type="domain" description="NWD NACHT-NTPase N-terminal" evidence="8">
    <location>
        <begin position="22"/>
        <end position="227"/>
    </location>
</feature>
<dbReference type="PROSITE" id="PS50082">
    <property type="entry name" value="WD_REPEATS_2"/>
    <property type="match status" value="9"/>
</dbReference>
<evidence type="ECO:0000256" key="3">
    <source>
        <dbReference type="ARBA" id="ARBA00023054"/>
    </source>
</evidence>
<name>A0A0F9X760_TRIHA</name>
<feature type="repeat" description="WD" evidence="7">
    <location>
        <begin position="1007"/>
        <end position="1048"/>
    </location>
</feature>
<dbReference type="InterPro" id="IPR001680">
    <property type="entry name" value="WD40_rpt"/>
</dbReference>
<feature type="repeat" description="WD" evidence="7">
    <location>
        <begin position="1089"/>
        <end position="1119"/>
    </location>
</feature>
<keyword evidence="3" id="KW-0175">Coiled coil</keyword>
<dbReference type="InterPro" id="IPR019775">
    <property type="entry name" value="WD40_repeat_CS"/>
</dbReference>
<feature type="non-terminal residue" evidence="9">
    <location>
        <position position="1549"/>
    </location>
</feature>
<reference evidence="10" key="1">
    <citation type="journal article" date="2015" name="Genome Announc.">
        <title>Draft whole-genome sequence of the biocontrol agent Trichoderma harzianum T6776.</title>
        <authorList>
            <person name="Baroncelli R."/>
            <person name="Piaggeschi G."/>
            <person name="Fiorini L."/>
            <person name="Bertolini E."/>
            <person name="Zapparata A."/>
            <person name="Pe M.E."/>
            <person name="Sarrocco S."/>
            <person name="Vannacci G."/>
        </authorList>
    </citation>
    <scope>NUCLEOTIDE SEQUENCE [LARGE SCALE GENOMIC DNA]</scope>
    <source>
        <strain evidence="10">T6776</strain>
    </source>
</reference>
<proteinExistence type="inferred from homology"/>
<organism evidence="9 10">
    <name type="scientific">Trichoderma harzianum</name>
    <name type="common">Hypocrea lixii</name>
    <dbReference type="NCBI Taxonomy" id="5544"/>
    <lineage>
        <taxon>Eukaryota</taxon>
        <taxon>Fungi</taxon>
        <taxon>Dikarya</taxon>
        <taxon>Ascomycota</taxon>
        <taxon>Pezizomycotina</taxon>
        <taxon>Sordariomycetes</taxon>
        <taxon>Hypocreomycetidae</taxon>
        <taxon>Hypocreales</taxon>
        <taxon>Hypocreaceae</taxon>
        <taxon>Trichoderma</taxon>
    </lineage>
</organism>
<dbReference type="Proteomes" id="UP000034112">
    <property type="component" value="Unassembled WGS sequence"/>
</dbReference>
<feature type="repeat" description="WD" evidence="7">
    <location>
        <begin position="964"/>
        <end position="1005"/>
    </location>
</feature>